<dbReference type="InterPro" id="IPR057388">
    <property type="entry name" value="Hexapep_UGP3_C"/>
</dbReference>
<protein>
    <recommendedName>
        <fullName evidence="2">UGP3-like C-terminal hexapeptide repeats domain-containing protein</fullName>
    </recommendedName>
</protein>
<dbReference type="InterPro" id="IPR029044">
    <property type="entry name" value="Nucleotide-diphossugar_trans"/>
</dbReference>
<sequence>MECMMQNLADSLADNMGAPLPVGRHDLLSTFMVHSQRRKVTSSAKRKRDPKATNLRQTPEGSFWDLMANARDVLSLCGVDTPELTPVQEYLSTGPSFIFLFHPALGPLWEVVAQKIQGGALTRGSELVLEVAEARLHNVVVDGSLLVEADDVMGHMAVAAAPTPTVGARNGDGPVGDSTGISRDDWTESPSASDDSTSGRDEDAGPSTNGSFARPEDSGAAERRLVFGCGCGRVWMENVRIRNRGVDWTNPGNVYWKCEVARHQAARVVLRGRSEFSAVDVEIDGDQVFEVPHGCRMDVRGDGRGGFVATLASVDEPSWEWTYEPREDGGVRLELLQERGRC</sequence>
<dbReference type="SUPFAM" id="SSF53448">
    <property type="entry name" value="Nucleotide-diphospho-sugar transferases"/>
    <property type="match status" value="1"/>
</dbReference>
<feature type="region of interest" description="Disordered" evidence="1">
    <location>
        <begin position="163"/>
        <end position="217"/>
    </location>
</feature>
<evidence type="ECO:0000313" key="3">
    <source>
        <dbReference type="EMBL" id="CAD7703528.1"/>
    </source>
</evidence>
<gene>
    <name evidence="3" type="ORF">OSTQU699_LOCUS8885</name>
</gene>
<evidence type="ECO:0000313" key="4">
    <source>
        <dbReference type="Proteomes" id="UP000708148"/>
    </source>
</evidence>
<dbReference type="OrthoDB" id="2020092at2759"/>
<proteinExistence type="predicted"/>
<organism evidence="3 4">
    <name type="scientific">Ostreobium quekettii</name>
    <dbReference type="NCBI Taxonomy" id="121088"/>
    <lineage>
        <taxon>Eukaryota</taxon>
        <taxon>Viridiplantae</taxon>
        <taxon>Chlorophyta</taxon>
        <taxon>core chlorophytes</taxon>
        <taxon>Ulvophyceae</taxon>
        <taxon>TCBD clade</taxon>
        <taxon>Bryopsidales</taxon>
        <taxon>Ostreobineae</taxon>
        <taxon>Ostreobiaceae</taxon>
        <taxon>Ostreobium</taxon>
    </lineage>
</organism>
<accession>A0A8S1J8B1</accession>
<feature type="domain" description="UGP3-like C-terminal hexapeptide repeats" evidence="2">
    <location>
        <begin position="116"/>
        <end position="161"/>
    </location>
</feature>
<dbReference type="AlphaFoldDB" id="A0A8S1J8B1"/>
<evidence type="ECO:0000259" key="2">
    <source>
        <dbReference type="Pfam" id="PF25441"/>
    </source>
</evidence>
<keyword evidence="4" id="KW-1185">Reference proteome</keyword>
<dbReference type="Proteomes" id="UP000708148">
    <property type="component" value="Unassembled WGS sequence"/>
</dbReference>
<feature type="domain" description="UGP3-like C-terminal hexapeptide repeats" evidence="2">
    <location>
        <begin position="220"/>
        <end position="335"/>
    </location>
</feature>
<reference evidence="3" key="1">
    <citation type="submission" date="2020-12" db="EMBL/GenBank/DDBJ databases">
        <authorList>
            <person name="Iha C."/>
        </authorList>
    </citation>
    <scope>NUCLEOTIDE SEQUENCE</scope>
</reference>
<comment type="caution">
    <text evidence="3">The sequence shown here is derived from an EMBL/GenBank/DDBJ whole genome shotgun (WGS) entry which is preliminary data.</text>
</comment>
<dbReference type="Pfam" id="PF25441">
    <property type="entry name" value="Hexapep_UGP3_C"/>
    <property type="match status" value="2"/>
</dbReference>
<dbReference type="EMBL" id="CAJHUC010002281">
    <property type="protein sequence ID" value="CAD7703528.1"/>
    <property type="molecule type" value="Genomic_DNA"/>
</dbReference>
<name>A0A8S1J8B1_9CHLO</name>
<evidence type="ECO:0000256" key="1">
    <source>
        <dbReference type="SAM" id="MobiDB-lite"/>
    </source>
</evidence>